<dbReference type="PATRIC" id="fig|54915.3.peg.1955"/>
<dbReference type="Proteomes" id="UP000036834">
    <property type="component" value="Unassembled WGS sequence"/>
</dbReference>
<dbReference type="Proteomes" id="UP000319578">
    <property type="component" value="Unassembled WGS sequence"/>
</dbReference>
<reference evidence="2 5" key="3">
    <citation type="submission" date="2019-06" db="EMBL/GenBank/DDBJ databases">
        <title>Whole genome shotgun sequence of Brevibacillus reuszeri NBRC 15719.</title>
        <authorList>
            <person name="Hosoyama A."/>
            <person name="Uohara A."/>
            <person name="Ohji S."/>
            <person name="Ichikawa N."/>
        </authorList>
    </citation>
    <scope>NUCLEOTIDE SEQUENCE [LARGE SCALE GENOMIC DNA]</scope>
    <source>
        <strain evidence="2 5">NBRC 15719</strain>
    </source>
</reference>
<evidence type="ECO:0000256" key="1">
    <source>
        <dbReference type="SAM" id="Coils"/>
    </source>
</evidence>
<dbReference type="OrthoDB" id="2476533at2"/>
<sequence length="188" mass="22685">MKDTYEKQIEDLKRVVENLDQMGLDEPTKRLARSGLNTEIGQLERELNAILRRERTKLRTFEADDQIIEIPKGLFYNGETEYQYHNGAIYQFKRPKLDKDGTMQLYHYIWIDEGKRQIKLSVRTLGRDKFGDRYFLEARYYKDKKDEYPYMTKGIDGNNTKYKVHVKKVIEYIRTHEGFEDFYKQKTQ</sequence>
<reference evidence="4" key="1">
    <citation type="submission" date="2015-07" db="EMBL/GenBank/DDBJ databases">
        <title>Genome sequencing project for genomic taxonomy and phylogenomics of Bacillus-like bacteria.</title>
        <authorList>
            <person name="Liu B."/>
            <person name="Wang J."/>
            <person name="Zhu Y."/>
            <person name="Liu G."/>
            <person name="Chen Q."/>
            <person name="Chen Z."/>
            <person name="Lan J."/>
            <person name="Che J."/>
            <person name="Ge C."/>
            <person name="Shi H."/>
            <person name="Pan Z."/>
            <person name="Liu X."/>
        </authorList>
    </citation>
    <scope>NUCLEOTIDE SEQUENCE [LARGE SCALE GENOMIC DNA]</scope>
    <source>
        <strain evidence="4">DSM 9887</strain>
    </source>
</reference>
<proteinExistence type="predicted"/>
<comment type="caution">
    <text evidence="3">The sequence shown here is derived from an EMBL/GenBank/DDBJ whole genome shotgun (WGS) entry which is preliminary data.</text>
</comment>
<evidence type="ECO:0000313" key="2">
    <source>
        <dbReference type="EMBL" id="GED72315.1"/>
    </source>
</evidence>
<dbReference type="EMBL" id="BJON01000028">
    <property type="protein sequence ID" value="GED72315.1"/>
    <property type="molecule type" value="Genomic_DNA"/>
</dbReference>
<dbReference type="STRING" id="54915.ADS79_14800"/>
<evidence type="ECO:0000313" key="4">
    <source>
        <dbReference type="Proteomes" id="UP000036834"/>
    </source>
</evidence>
<reference evidence="3" key="2">
    <citation type="submission" date="2015-07" db="EMBL/GenBank/DDBJ databases">
        <title>MeaNS - Measles Nucleotide Surveillance Program.</title>
        <authorList>
            <person name="Tran T."/>
            <person name="Druce J."/>
        </authorList>
    </citation>
    <scope>NUCLEOTIDE SEQUENCE</scope>
    <source>
        <strain evidence="3">DSM 9887</strain>
    </source>
</reference>
<dbReference type="AlphaFoldDB" id="A0A0K9YNB5"/>
<keyword evidence="5" id="KW-1185">Reference proteome</keyword>
<dbReference type="EMBL" id="LGIQ01000009">
    <property type="protein sequence ID" value="KNB70233.1"/>
    <property type="molecule type" value="Genomic_DNA"/>
</dbReference>
<feature type="coiled-coil region" evidence="1">
    <location>
        <begin position="2"/>
        <end position="53"/>
    </location>
</feature>
<keyword evidence="1" id="KW-0175">Coiled coil</keyword>
<gene>
    <name evidence="3" type="ORF">ADS79_14800</name>
    <name evidence="2" type="ORF">BRE01_60170</name>
</gene>
<evidence type="ECO:0000313" key="3">
    <source>
        <dbReference type="EMBL" id="KNB70233.1"/>
    </source>
</evidence>
<name>A0A0K9YNB5_9BACL</name>
<organism evidence="3 4">
    <name type="scientific">Brevibacillus reuszeri</name>
    <dbReference type="NCBI Taxonomy" id="54915"/>
    <lineage>
        <taxon>Bacteria</taxon>
        <taxon>Bacillati</taxon>
        <taxon>Bacillota</taxon>
        <taxon>Bacilli</taxon>
        <taxon>Bacillales</taxon>
        <taxon>Paenibacillaceae</taxon>
        <taxon>Brevibacillus</taxon>
    </lineage>
</organism>
<protein>
    <submittedName>
        <fullName evidence="3">Uncharacterized protein</fullName>
    </submittedName>
</protein>
<evidence type="ECO:0000313" key="5">
    <source>
        <dbReference type="Proteomes" id="UP000319578"/>
    </source>
</evidence>
<accession>A0A0K9YNB5</accession>
<dbReference type="RefSeq" id="WP_049739203.1">
    <property type="nucleotide sequence ID" value="NZ_BJON01000028.1"/>
</dbReference>